<dbReference type="Proteomes" id="UP000466396">
    <property type="component" value="Chromosome"/>
</dbReference>
<organism evidence="1 2">
    <name type="scientific">Mycobacterium lacus</name>
    <dbReference type="NCBI Taxonomy" id="169765"/>
    <lineage>
        <taxon>Bacteria</taxon>
        <taxon>Bacillati</taxon>
        <taxon>Actinomycetota</taxon>
        <taxon>Actinomycetes</taxon>
        <taxon>Mycobacteriales</taxon>
        <taxon>Mycobacteriaceae</taxon>
        <taxon>Mycobacterium</taxon>
    </lineage>
</organism>
<gene>
    <name evidence="1" type="ORF">MLAC_13140</name>
</gene>
<accession>A0A7I7NHJ5</accession>
<evidence type="ECO:0000313" key="1">
    <source>
        <dbReference type="EMBL" id="BBX96020.1"/>
    </source>
</evidence>
<reference evidence="1 2" key="1">
    <citation type="journal article" date="2019" name="Emerg. Microbes Infect.">
        <title>Comprehensive subspecies identification of 175 nontuberculous mycobacteria species based on 7547 genomic profiles.</title>
        <authorList>
            <person name="Matsumoto Y."/>
            <person name="Kinjo T."/>
            <person name="Motooka D."/>
            <person name="Nabeya D."/>
            <person name="Jung N."/>
            <person name="Uechi K."/>
            <person name="Horii T."/>
            <person name="Iida T."/>
            <person name="Fujita J."/>
            <person name="Nakamura S."/>
        </authorList>
    </citation>
    <scope>NUCLEOTIDE SEQUENCE [LARGE SCALE GENOMIC DNA]</scope>
    <source>
        <strain evidence="1 2">JCM 15657</strain>
    </source>
</reference>
<protein>
    <submittedName>
        <fullName evidence="1">Uncharacterized protein</fullName>
    </submittedName>
</protein>
<name>A0A7I7NHJ5_9MYCO</name>
<dbReference type="AlphaFoldDB" id="A0A7I7NHJ5"/>
<dbReference type="KEGG" id="mlj:MLAC_13140"/>
<dbReference type="EMBL" id="AP022581">
    <property type="protein sequence ID" value="BBX96020.1"/>
    <property type="molecule type" value="Genomic_DNA"/>
</dbReference>
<proteinExistence type="predicted"/>
<keyword evidence="2" id="KW-1185">Reference proteome</keyword>
<sequence>MRDRGRPQARIGMRIGVAVKQPVGRSDWAELIREAAHIALNPSQDWLDEFDRAALAASPALGENPDLAAVISCANRANLHQFAAANLKNPGDPVPANLGPEPLRMARDLVRLGLDKLIVDVYRTG</sequence>
<evidence type="ECO:0000313" key="2">
    <source>
        <dbReference type="Proteomes" id="UP000466396"/>
    </source>
</evidence>